<gene>
    <name evidence="2" type="primary">mobB</name>
    <name evidence="2" type="ORF">HF682_05375</name>
</gene>
<name>A0A847S495_9NEIS</name>
<feature type="domain" description="Molybdopterin-guanine dinucleotide biosynthesis protein B (MobB)" evidence="1">
    <location>
        <begin position="6"/>
        <end position="138"/>
    </location>
</feature>
<dbReference type="InterPro" id="IPR027417">
    <property type="entry name" value="P-loop_NTPase"/>
</dbReference>
<accession>A0A847S495</accession>
<dbReference type="AlphaFoldDB" id="A0A847S495"/>
<dbReference type="Gene3D" id="3.40.50.300">
    <property type="entry name" value="P-loop containing nucleotide triphosphate hydrolases"/>
    <property type="match status" value="1"/>
</dbReference>
<organism evidence="2 3">
    <name type="scientific">Leeia aquatica</name>
    <dbReference type="NCBI Taxonomy" id="2725557"/>
    <lineage>
        <taxon>Bacteria</taxon>
        <taxon>Pseudomonadati</taxon>
        <taxon>Pseudomonadota</taxon>
        <taxon>Betaproteobacteria</taxon>
        <taxon>Neisseriales</taxon>
        <taxon>Leeiaceae</taxon>
        <taxon>Leeia</taxon>
    </lineage>
</organism>
<dbReference type="Pfam" id="PF03205">
    <property type="entry name" value="MobB"/>
    <property type="match status" value="1"/>
</dbReference>
<evidence type="ECO:0000313" key="2">
    <source>
        <dbReference type="EMBL" id="NLR74584.1"/>
    </source>
</evidence>
<dbReference type="EMBL" id="JABAIM010000001">
    <property type="protein sequence ID" value="NLR74584.1"/>
    <property type="molecule type" value="Genomic_DNA"/>
</dbReference>
<comment type="caution">
    <text evidence="2">The sequence shown here is derived from an EMBL/GenBank/DDBJ whole genome shotgun (WGS) entry which is preliminary data.</text>
</comment>
<proteinExistence type="predicted"/>
<dbReference type="InterPro" id="IPR052539">
    <property type="entry name" value="MGD_biosynthesis_adapter"/>
</dbReference>
<dbReference type="GO" id="GO:0006777">
    <property type="term" value="P:Mo-molybdopterin cofactor biosynthetic process"/>
    <property type="evidence" value="ECO:0007669"/>
    <property type="project" value="InterPro"/>
</dbReference>
<dbReference type="CDD" id="cd03116">
    <property type="entry name" value="MobB"/>
    <property type="match status" value="1"/>
</dbReference>
<dbReference type="Proteomes" id="UP000587991">
    <property type="component" value="Unassembled WGS sequence"/>
</dbReference>
<dbReference type="NCBIfam" id="TIGR00176">
    <property type="entry name" value="mobB"/>
    <property type="match status" value="1"/>
</dbReference>
<dbReference type="GO" id="GO:0005525">
    <property type="term" value="F:GTP binding"/>
    <property type="evidence" value="ECO:0007669"/>
    <property type="project" value="InterPro"/>
</dbReference>
<dbReference type="PANTHER" id="PTHR40072">
    <property type="entry name" value="MOLYBDOPTERIN-GUANINE DINUCLEOTIDE BIOSYNTHESIS ADAPTER PROTEIN-RELATED"/>
    <property type="match status" value="1"/>
</dbReference>
<sequence>MAYPAVLGLVGWSGSGKTQLLEQLLPLLQHAGLRVSVIKHSHHDVTLEPPGKDSARARVAGAQQVLLSSPWRWALVNELRGAPEPELPELLTRLDPVDLVLVESFKRGQHARLEVWRPALGKPPLYPEDAGIVAVASDIPAVAGATCAWLDLNNPPQIAAWLLQQYQAGAWTYNL</sequence>
<dbReference type="PANTHER" id="PTHR40072:SF1">
    <property type="entry name" value="MOLYBDOPTERIN-GUANINE DINUCLEOTIDE BIOSYNTHESIS ADAPTER PROTEIN"/>
    <property type="match status" value="1"/>
</dbReference>
<reference evidence="2 3" key="1">
    <citation type="submission" date="2020-04" db="EMBL/GenBank/DDBJ databases">
        <title>Draft genome of Leeia sp. IMCC25680.</title>
        <authorList>
            <person name="Song J."/>
            <person name="Cho J.-C."/>
        </authorList>
    </citation>
    <scope>NUCLEOTIDE SEQUENCE [LARGE SCALE GENOMIC DNA]</scope>
    <source>
        <strain evidence="2 3">IMCC25680</strain>
    </source>
</reference>
<dbReference type="RefSeq" id="WP_168876192.1">
    <property type="nucleotide sequence ID" value="NZ_JABAIM010000001.1"/>
</dbReference>
<evidence type="ECO:0000259" key="1">
    <source>
        <dbReference type="Pfam" id="PF03205"/>
    </source>
</evidence>
<dbReference type="SUPFAM" id="SSF52540">
    <property type="entry name" value="P-loop containing nucleoside triphosphate hydrolases"/>
    <property type="match status" value="1"/>
</dbReference>
<protein>
    <submittedName>
        <fullName evidence="2">Molybdopterin-guanine dinucleotide biosynthesis protein B</fullName>
    </submittedName>
</protein>
<evidence type="ECO:0000313" key="3">
    <source>
        <dbReference type="Proteomes" id="UP000587991"/>
    </source>
</evidence>
<dbReference type="InterPro" id="IPR004435">
    <property type="entry name" value="MobB_dom"/>
</dbReference>
<keyword evidence="3" id="KW-1185">Reference proteome</keyword>